<organism evidence="2 3">
    <name type="scientific">Alkalicoccobacillus plakortidis</name>
    <dbReference type="NCBI Taxonomy" id="444060"/>
    <lineage>
        <taxon>Bacteria</taxon>
        <taxon>Bacillati</taxon>
        <taxon>Bacillota</taxon>
        <taxon>Bacilli</taxon>
        <taxon>Bacillales</taxon>
        <taxon>Bacillaceae</taxon>
        <taxon>Alkalicoccobacillus</taxon>
    </lineage>
</organism>
<evidence type="ECO:0000313" key="2">
    <source>
        <dbReference type="EMBL" id="MCM2677210.1"/>
    </source>
</evidence>
<dbReference type="Pfam" id="PF00583">
    <property type="entry name" value="Acetyltransf_1"/>
    <property type="match status" value="1"/>
</dbReference>
<evidence type="ECO:0000259" key="1">
    <source>
        <dbReference type="PROSITE" id="PS51186"/>
    </source>
</evidence>
<comment type="caution">
    <text evidence="2">The sequence shown here is derived from an EMBL/GenBank/DDBJ whole genome shotgun (WGS) entry which is preliminary data.</text>
</comment>
<protein>
    <submittedName>
        <fullName evidence="2">GNAT family N-acetyltransferase</fullName>
    </submittedName>
</protein>
<dbReference type="SUPFAM" id="SSF55729">
    <property type="entry name" value="Acyl-CoA N-acyltransferases (Nat)"/>
    <property type="match status" value="1"/>
</dbReference>
<proteinExistence type="predicted"/>
<evidence type="ECO:0000313" key="3">
    <source>
        <dbReference type="Proteomes" id="UP001203665"/>
    </source>
</evidence>
<dbReference type="EMBL" id="JAMQJY010000003">
    <property type="protein sequence ID" value="MCM2677210.1"/>
    <property type="molecule type" value="Genomic_DNA"/>
</dbReference>
<feature type="domain" description="N-acetyltransferase" evidence="1">
    <location>
        <begin position="1"/>
        <end position="149"/>
    </location>
</feature>
<dbReference type="InterPro" id="IPR000182">
    <property type="entry name" value="GNAT_dom"/>
</dbReference>
<accession>A0ABT0XMT1</accession>
<dbReference type="Proteomes" id="UP001203665">
    <property type="component" value="Unassembled WGS sequence"/>
</dbReference>
<sequence>MIIRKAMTQDSRSIQQIARTTWHHTYEDLIPRTIQDQFLNEAYSDKFMGYRIPRTIVAEIDEAVIGFADFTEATDDQKASVGALYILPEYQGRGAWSALIKDVLSKLEHAVTIYVDVEKKTNLHWPFITEWDLCWKRNTRNYFMVIQFTR</sequence>
<reference evidence="2" key="1">
    <citation type="submission" date="2022-06" db="EMBL/GenBank/DDBJ databases">
        <title>Alkalicoccobacillus porphyridii sp. nov., isolated from a marine red alga, Porphyridium purpureum and reclassification of Shouchella plakortidis and Shouchella gibsonii as Alkalicoccobacillus plakortidis comb. nov. and Alkalicoccobacillus gibsonii comb. nov.</title>
        <authorList>
            <person name="Kim K.H."/>
            <person name="Lee J.K."/>
            <person name="Han D.M."/>
            <person name="Baek J.H."/>
            <person name="Jeon C.O."/>
        </authorList>
    </citation>
    <scope>NUCLEOTIDE SEQUENCE</scope>
    <source>
        <strain evidence="2">DSM 19153</strain>
    </source>
</reference>
<gene>
    <name evidence="2" type="ORF">NDM98_18410</name>
</gene>
<dbReference type="CDD" id="cd04301">
    <property type="entry name" value="NAT_SF"/>
    <property type="match status" value="1"/>
</dbReference>
<dbReference type="PROSITE" id="PS51186">
    <property type="entry name" value="GNAT"/>
    <property type="match status" value="1"/>
</dbReference>
<dbReference type="RefSeq" id="WP_251610754.1">
    <property type="nucleotide sequence ID" value="NZ_JAMQJY010000003.1"/>
</dbReference>
<name>A0ABT0XMT1_9BACI</name>
<dbReference type="Gene3D" id="3.40.630.30">
    <property type="match status" value="1"/>
</dbReference>
<keyword evidence="3" id="KW-1185">Reference proteome</keyword>
<dbReference type="InterPro" id="IPR016181">
    <property type="entry name" value="Acyl_CoA_acyltransferase"/>
</dbReference>